<reference evidence="12 13" key="1">
    <citation type="journal article" date="2016" name="Nat. Commun.">
        <title>Ectomycorrhizal ecology is imprinted in the genome of the dominant symbiotic fungus Cenococcum geophilum.</title>
        <authorList>
            <consortium name="DOE Joint Genome Institute"/>
            <person name="Peter M."/>
            <person name="Kohler A."/>
            <person name="Ohm R.A."/>
            <person name="Kuo A."/>
            <person name="Krutzmann J."/>
            <person name="Morin E."/>
            <person name="Arend M."/>
            <person name="Barry K.W."/>
            <person name="Binder M."/>
            <person name="Choi C."/>
            <person name="Clum A."/>
            <person name="Copeland A."/>
            <person name="Grisel N."/>
            <person name="Haridas S."/>
            <person name="Kipfer T."/>
            <person name="LaButti K."/>
            <person name="Lindquist E."/>
            <person name="Lipzen A."/>
            <person name="Maire R."/>
            <person name="Meier B."/>
            <person name="Mihaltcheva S."/>
            <person name="Molinier V."/>
            <person name="Murat C."/>
            <person name="Poggeler S."/>
            <person name="Quandt C.A."/>
            <person name="Sperisen C."/>
            <person name="Tritt A."/>
            <person name="Tisserant E."/>
            <person name="Crous P.W."/>
            <person name="Henrissat B."/>
            <person name="Nehls U."/>
            <person name="Egli S."/>
            <person name="Spatafora J.W."/>
            <person name="Grigoriev I.V."/>
            <person name="Martin F.M."/>
        </authorList>
    </citation>
    <scope>NUCLEOTIDE SEQUENCE [LARGE SCALE GENOMIC DNA]</scope>
    <source>
        <strain evidence="12 13">CBS 459.81</strain>
    </source>
</reference>
<evidence type="ECO:0000313" key="13">
    <source>
        <dbReference type="Proteomes" id="UP000250266"/>
    </source>
</evidence>
<evidence type="ECO:0000256" key="6">
    <source>
        <dbReference type="ARBA" id="ARBA00022840"/>
    </source>
</evidence>
<feature type="domain" description="WW" evidence="10">
    <location>
        <begin position="256"/>
        <end position="289"/>
    </location>
</feature>
<feature type="region of interest" description="Disordered" evidence="8">
    <location>
        <begin position="489"/>
        <end position="514"/>
    </location>
</feature>
<evidence type="ECO:0000256" key="7">
    <source>
        <dbReference type="PROSITE-ProRule" id="PRU00042"/>
    </source>
</evidence>
<dbReference type="InterPro" id="IPR011009">
    <property type="entry name" value="Kinase-like_dom_sf"/>
</dbReference>
<dbReference type="InterPro" id="IPR008271">
    <property type="entry name" value="Ser/Thr_kinase_AS"/>
</dbReference>
<dbReference type="InterPro" id="IPR013087">
    <property type="entry name" value="Znf_C2H2_type"/>
</dbReference>
<keyword evidence="5" id="KW-0418">Kinase</keyword>
<dbReference type="PROSITE" id="PS01159">
    <property type="entry name" value="WW_DOMAIN_1"/>
    <property type="match status" value="1"/>
</dbReference>
<feature type="compositionally biased region" description="Polar residues" evidence="8">
    <location>
        <begin position="505"/>
        <end position="514"/>
    </location>
</feature>
<keyword evidence="7" id="KW-0479">Metal-binding</keyword>
<evidence type="ECO:0000259" key="10">
    <source>
        <dbReference type="PROSITE" id="PS50020"/>
    </source>
</evidence>
<dbReference type="PROSITE" id="PS00028">
    <property type="entry name" value="ZINC_FINGER_C2H2_1"/>
    <property type="match status" value="3"/>
</dbReference>
<evidence type="ECO:0000259" key="11">
    <source>
        <dbReference type="PROSITE" id="PS50157"/>
    </source>
</evidence>
<evidence type="ECO:0000256" key="1">
    <source>
        <dbReference type="ARBA" id="ARBA00006529"/>
    </source>
</evidence>
<evidence type="ECO:0000256" key="4">
    <source>
        <dbReference type="ARBA" id="ARBA00022741"/>
    </source>
</evidence>
<dbReference type="GO" id="GO:0008270">
    <property type="term" value="F:zinc ion binding"/>
    <property type="evidence" value="ECO:0007669"/>
    <property type="project" value="UniProtKB-KW"/>
</dbReference>
<feature type="region of interest" description="Disordered" evidence="8">
    <location>
        <begin position="528"/>
        <end position="577"/>
    </location>
</feature>
<keyword evidence="2" id="KW-0723">Serine/threonine-protein kinase</keyword>
<dbReference type="Gene3D" id="2.20.70.10">
    <property type="match status" value="2"/>
</dbReference>
<feature type="compositionally biased region" description="Polar residues" evidence="8">
    <location>
        <begin position="566"/>
        <end position="577"/>
    </location>
</feature>
<protein>
    <submittedName>
        <fullName evidence="12">Uncharacterized protein</fullName>
    </submittedName>
</protein>
<dbReference type="Pfam" id="PF00069">
    <property type="entry name" value="Pkinase"/>
    <property type="match status" value="1"/>
</dbReference>
<dbReference type="CDD" id="cd00201">
    <property type="entry name" value="WW"/>
    <property type="match status" value="2"/>
</dbReference>
<dbReference type="OrthoDB" id="4062651at2759"/>
<sequence length="1062" mass="116727">MAARLGQAPPDLTVEVRWVETYTPKKPPKRRSIFSASKIVTEHPLQLSVYAGLGSDRNNLEQRSTTGPASLNGRSWGGASIYSWNHQFSFVASEDSVVYLEVSDYSTGTIVGYTTFRFGEYVSRAQHKDRASLFVPLQECDGQTLMSPLMIAIEIFYYIPWNPPNSALRQVDPYHDPLAAYPSGAQPYPVSGILPSGWEERYDATGRPYFVDHNTRTTSWDRPSFNNYLSHPPGDVVRATPTGAPPPGGTPQSLATSLPTGWEERRDSSGHVYYFNLISGARNYTTPSISNPTGLPPGMLGGGHNGAVFIDTSTTTGLFDCPVCINRFEAADTLSWHLKHVHKITMRSQCPECKDNFGRHDELVSHIKYEHPLRIVEPGKSHWSWNACASCDRVFSTPEGLSLHVIEKHRRRNPTVKSPQAISGQETRLGISHSPKENEVDSSLSKQASEGLILASTTCLPNNLPDDPAGPISESLRKPFEQREGAMGVIPGKVSSSPRSHETVPASSSEQTNPVPYAAEAEQYNLESVPTETRGSTSFSPGPILAPTPINVAESTNAPTDGVLSNDRTNSSSESLTLTGQSRIFSNKSIPSTNESRGLAQDVLSPTPTISSLSGSGDTLNDRLSSFFLANRNPKLPYSDAEIMDISVLLKHSASGWSNVPRTYIILRTIGSLNIMESLLAIGFSDHWFPVTLHTLPQLNSLTPAIRSAMVERQTLILTKSIDLEKGEAGRHRHFSKGEELPFKSLGVLGSGGSGQVDRVLSIISYKEYARKRVRRRGAFGNDQVAAIKAFISEVEILKRMKHRHIVEFTGSYTDPTYFGLVISPVAEMDLSKYLNTASPEDAPTVRTFYGCLTTALQYLHDNRIRHKDIKPQNVLVDRGNVLFTDFGLSRDSTGVGSTTSGITHLTPRYCAPEVATHDPRNSSSDLWSLGCVFLEMLVFLKGHRIDWMKEYFATHGTRELFIRTNPSATVELLAELEKIGSPNDNRVVEWIRDMLQVERRKRPTAAALAVAITGPYRYGEVDNAFCGLCCAHGDEESDAADSLDGVFDDSEDESAASTTKV</sequence>
<dbReference type="Gene3D" id="3.30.160.60">
    <property type="entry name" value="Classic Zinc Finger"/>
    <property type="match status" value="1"/>
</dbReference>
<keyword evidence="6" id="KW-0067">ATP-binding</keyword>
<dbReference type="PANTHER" id="PTHR11584">
    <property type="entry name" value="SERINE/THREONINE PROTEIN KINASE"/>
    <property type="match status" value="1"/>
</dbReference>
<keyword evidence="13" id="KW-1185">Reference proteome</keyword>
<feature type="region of interest" description="Disordered" evidence="8">
    <location>
        <begin position="1038"/>
        <end position="1062"/>
    </location>
</feature>
<feature type="compositionally biased region" description="Polar residues" evidence="8">
    <location>
        <begin position="415"/>
        <end position="426"/>
    </location>
</feature>
<dbReference type="GO" id="GO:0004674">
    <property type="term" value="F:protein serine/threonine kinase activity"/>
    <property type="evidence" value="ECO:0007669"/>
    <property type="project" value="UniProtKB-KW"/>
</dbReference>
<dbReference type="Gene3D" id="1.10.510.10">
    <property type="entry name" value="Transferase(Phosphotransferase) domain 1"/>
    <property type="match status" value="1"/>
</dbReference>
<keyword evidence="3" id="KW-0808">Transferase</keyword>
<dbReference type="SMART" id="SM00456">
    <property type="entry name" value="WW"/>
    <property type="match status" value="2"/>
</dbReference>
<feature type="compositionally biased region" description="Acidic residues" evidence="8">
    <location>
        <begin position="1038"/>
        <end position="1055"/>
    </location>
</feature>
<feature type="domain" description="Protein kinase" evidence="9">
    <location>
        <begin position="743"/>
        <end position="1018"/>
    </location>
</feature>
<dbReference type="Proteomes" id="UP000250266">
    <property type="component" value="Unassembled WGS sequence"/>
</dbReference>
<feature type="compositionally biased region" description="Polar residues" evidence="8">
    <location>
        <begin position="528"/>
        <end position="540"/>
    </location>
</feature>
<dbReference type="AlphaFoldDB" id="A0A8E2JFL6"/>
<dbReference type="InterPro" id="IPR000719">
    <property type="entry name" value="Prot_kinase_dom"/>
</dbReference>
<evidence type="ECO:0000256" key="3">
    <source>
        <dbReference type="ARBA" id="ARBA00022679"/>
    </source>
</evidence>
<dbReference type="EMBL" id="KV744947">
    <property type="protein sequence ID" value="OCK80759.1"/>
    <property type="molecule type" value="Genomic_DNA"/>
</dbReference>
<dbReference type="Pfam" id="PF00397">
    <property type="entry name" value="WW"/>
    <property type="match status" value="1"/>
</dbReference>
<dbReference type="SMART" id="SM00355">
    <property type="entry name" value="ZnF_C2H2"/>
    <property type="match status" value="3"/>
</dbReference>
<keyword evidence="7" id="KW-0862">Zinc</keyword>
<feature type="domain" description="C2H2-type" evidence="11">
    <location>
        <begin position="319"/>
        <end position="342"/>
    </location>
</feature>
<dbReference type="PROSITE" id="PS00108">
    <property type="entry name" value="PROTEIN_KINASE_ST"/>
    <property type="match status" value="1"/>
</dbReference>
<dbReference type="PROSITE" id="PS50020">
    <property type="entry name" value="WW_DOMAIN_2"/>
    <property type="match status" value="2"/>
</dbReference>
<dbReference type="GO" id="GO:0005524">
    <property type="term" value="F:ATP binding"/>
    <property type="evidence" value="ECO:0007669"/>
    <property type="project" value="UniProtKB-KW"/>
</dbReference>
<dbReference type="SMART" id="SM00220">
    <property type="entry name" value="S_TKc"/>
    <property type="match status" value="1"/>
</dbReference>
<dbReference type="PANTHER" id="PTHR11584:SF369">
    <property type="entry name" value="MITOGEN-ACTIVATED PROTEIN KINASE KINASE KINASE 19-RELATED"/>
    <property type="match status" value="1"/>
</dbReference>
<dbReference type="InterPro" id="IPR001202">
    <property type="entry name" value="WW_dom"/>
</dbReference>
<evidence type="ECO:0000259" key="9">
    <source>
        <dbReference type="PROSITE" id="PS50011"/>
    </source>
</evidence>
<keyword evidence="4" id="KW-0547">Nucleotide-binding</keyword>
<comment type="similarity">
    <text evidence="1">Belongs to the protein kinase superfamily. STE Ser/Thr protein kinase family. MAP kinase kinase kinase subfamily.</text>
</comment>
<dbReference type="InterPro" id="IPR036020">
    <property type="entry name" value="WW_dom_sf"/>
</dbReference>
<dbReference type="SUPFAM" id="SSF51045">
    <property type="entry name" value="WW domain"/>
    <property type="match status" value="2"/>
</dbReference>
<dbReference type="PROSITE" id="PS50157">
    <property type="entry name" value="ZINC_FINGER_C2H2_2"/>
    <property type="match status" value="3"/>
</dbReference>
<gene>
    <name evidence="12" type="ORF">K432DRAFT_392785</name>
</gene>
<proteinExistence type="inferred from homology"/>
<evidence type="ECO:0000256" key="2">
    <source>
        <dbReference type="ARBA" id="ARBA00022527"/>
    </source>
</evidence>
<dbReference type="SUPFAM" id="SSF56112">
    <property type="entry name" value="Protein kinase-like (PK-like)"/>
    <property type="match status" value="1"/>
</dbReference>
<feature type="domain" description="C2H2-type" evidence="11">
    <location>
        <begin position="348"/>
        <end position="371"/>
    </location>
</feature>
<feature type="domain" description="C2H2-type" evidence="11">
    <location>
        <begin position="386"/>
        <end position="414"/>
    </location>
</feature>
<organism evidence="12 13">
    <name type="scientific">Lepidopterella palustris CBS 459.81</name>
    <dbReference type="NCBI Taxonomy" id="1314670"/>
    <lineage>
        <taxon>Eukaryota</taxon>
        <taxon>Fungi</taxon>
        <taxon>Dikarya</taxon>
        <taxon>Ascomycota</taxon>
        <taxon>Pezizomycotina</taxon>
        <taxon>Dothideomycetes</taxon>
        <taxon>Pleosporomycetidae</taxon>
        <taxon>Mytilinidiales</taxon>
        <taxon>Argynnaceae</taxon>
        <taxon>Lepidopterella</taxon>
    </lineage>
</organism>
<evidence type="ECO:0000256" key="8">
    <source>
        <dbReference type="SAM" id="MobiDB-lite"/>
    </source>
</evidence>
<feature type="region of interest" description="Disordered" evidence="8">
    <location>
        <begin position="410"/>
        <end position="445"/>
    </location>
</feature>
<name>A0A8E2JFL6_9PEZI</name>
<feature type="domain" description="WW" evidence="10">
    <location>
        <begin position="192"/>
        <end position="225"/>
    </location>
</feature>
<accession>A0A8E2JFL6</accession>
<dbReference type="PROSITE" id="PS50011">
    <property type="entry name" value="PROTEIN_KINASE_DOM"/>
    <property type="match status" value="1"/>
</dbReference>
<dbReference type="CDD" id="cd00180">
    <property type="entry name" value="PKc"/>
    <property type="match status" value="1"/>
</dbReference>
<keyword evidence="7" id="KW-0863">Zinc-finger</keyword>
<evidence type="ECO:0000256" key="5">
    <source>
        <dbReference type="ARBA" id="ARBA00022777"/>
    </source>
</evidence>
<evidence type="ECO:0000313" key="12">
    <source>
        <dbReference type="EMBL" id="OCK80759.1"/>
    </source>
</evidence>